<dbReference type="EMBL" id="JWIR02000037">
    <property type="protein sequence ID" value="KKB39814.1"/>
    <property type="molecule type" value="Genomic_DNA"/>
</dbReference>
<keyword evidence="2" id="KW-1185">Reference proteome</keyword>
<comment type="caution">
    <text evidence="1">The sequence shown here is derived from an EMBL/GenBank/DDBJ whole genome shotgun (WGS) entry which is preliminary data.</text>
</comment>
<name>A0A0F5HYG9_BACTR</name>
<dbReference type="AlphaFoldDB" id="A0A0F5HYG9"/>
<sequence length="47" mass="5220">MERFVCGTFLSACAIMFILSLALSFIVVERASETPRILSNEKIVLSL</sequence>
<accession>A0A0F5HYG9</accession>
<organism evidence="1 2">
    <name type="scientific">Bacillus thermotolerans</name>
    <name type="common">Quasibacillus thermotolerans</name>
    <dbReference type="NCBI Taxonomy" id="1221996"/>
    <lineage>
        <taxon>Bacteria</taxon>
        <taxon>Bacillati</taxon>
        <taxon>Bacillota</taxon>
        <taxon>Bacilli</taxon>
        <taxon>Bacillales</taxon>
        <taxon>Bacillaceae</taxon>
        <taxon>Bacillus</taxon>
    </lineage>
</organism>
<accession>A0A0F5I2C6</accession>
<reference evidence="1" key="1">
    <citation type="submission" date="2015-02" db="EMBL/GenBank/DDBJ databases">
        <title>Genome Assembly of Bacillaceae bacterium MTCC 8252.</title>
        <authorList>
            <person name="Verma A."/>
            <person name="Khatri I."/>
            <person name="Mual P."/>
            <person name="Subramanian S."/>
            <person name="Krishnamurthi S."/>
        </authorList>
    </citation>
    <scope>NUCLEOTIDE SEQUENCE [LARGE SCALE GENOMIC DNA]</scope>
    <source>
        <strain evidence="1">MTCC 8252</strain>
    </source>
</reference>
<dbReference type="STRING" id="1221996.QY95_02031"/>
<evidence type="ECO:0000313" key="1">
    <source>
        <dbReference type="EMBL" id="KKB39814.1"/>
    </source>
</evidence>
<gene>
    <name evidence="1" type="ORF">QY95_02031</name>
</gene>
<proteinExistence type="predicted"/>
<evidence type="ECO:0000313" key="2">
    <source>
        <dbReference type="Proteomes" id="UP000031563"/>
    </source>
</evidence>
<protein>
    <submittedName>
        <fullName evidence="1">Uncharacterized protein</fullName>
    </submittedName>
</protein>
<dbReference type="Proteomes" id="UP000031563">
    <property type="component" value="Unassembled WGS sequence"/>
</dbReference>